<evidence type="ECO:0000256" key="2">
    <source>
        <dbReference type="ARBA" id="ARBA00013194"/>
    </source>
</evidence>
<feature type="chain" id="PRO_5047236305" description="peptidylprolyl isomerase" evidence="7">
    <location>
        <begin position="19"/>
        <end position="270"/>
    </location>
</feature>
<evidence type="ECO:0000256" key="5">
    <source>
        <dbReference type="ARBA" id="ARBA00023235"/>
    </source>
</evidence>
<dbReference type="PROSITE" id="PS51257">
    <property type="entry name" value="PROKAR_LIPOPROTEIN"/>
    <property type="match status" value="1"/>
</dbReference>
<evidence type="ECO:0000313" key="9">
    <source>
        <dbReference type="Proteomes" id="UP001455384"/>
    </source>
</evidence>
<sequence length="270" mass="29526">MKKLLFSLSLGTSIAVLAACGGGDESAENTNEEPETQEEAASGNSDEAASESNGEAAGEEESAGHPEMPEPDLEDVPDVVAEVNGEEITKEEFEQVYTAQFQQAAMQQQMAGEEVDQDQLKEQVVEGMVSQKLLIQEAGNSDISVPEEEVNETIDQLVEQNGLESQDEFFAALEEQGMSEEEVRSQLETELKANKLIAEEAGDIEPTEEELQTMYDEMTSMQEESGEGEVPSFEEVKPQLEDQVKMTKEGEAAQGLVEELREDADVTIHL</sequence>
<gene>
    <name evidence="8" type="ORF">RQP18_01505</name>
</gene>
<dbReference type="EMBL" id="CP138333">
    <property type="protein sequence ID" value="WZX29870.1"/>
    <property type="molecule type" value="Genomic_DNA"/>
</dbReference>
<dbReference type="PANTHER" id="PTHR47245:SF1">
    <property type="entry name" value="FOLDASE PROTEIN PRSA"/>
    <property type="match status" value="1"/>
</dbReference>
<feature type="signal peptide" evidence="7">
    <location>
        <begin position="1"/>
        <end position="18"/>
    </location>
</feature>
<accession>A0ABZ3CIZ6</accession>
<dbReference type="EC" id="5.2.1.8" evidence="2"/>
<feature type="compositionally biased region" description="Acidic residues" evidence="6">
    <location>
        <begin position="25"/>
        <end position="38"/>
    </location>
</feature>
<dbReference type="Proteomes" id="UP001455384">
    <property type="component" value="Chromosome"/>
</dbReference>
<evidence type="ECO:0000256" key="1">
    <source>
        <dbReference type="ARBA" id="ARBA00000971"/>
    </source>
</evidence>
<dbReference type="InterPro" id="IPR050245">
    <property type="entry name" value="PrsA_foldase"/>
</dbReference>
<feature type="region of interest" description="Disordered" evidence="6">
    <location>
        <begin position="22"/>
        <end position="80"/>
    </location>
</feature>
<evidence type="ECO:0000313" key="8">
    <source>
        <dbReference type="EMBL" id="WZX29870.1"/>
    </source>
</evidence>
<evidence type="ECO:0000256" key="3">
    <source>
        <dbReference type="ARBA" id="ARBA00022729"/>
    </source>
</evidence>
<dbReference type="InterPro" id="IPR027304">
    <property type="entry name" value="Trigger_fact/SurA_dom_sf"/>
</dbReference>
<dbReference type="RefSeq" id="WP_342388405.1">
    <property type="nucleotide sequence ID" value="NZ_CP138333.2"/>
</dbReference>
<reference evidence="9" key="1">
    <citation type="submission" date="2023-10" db="EMBL/GenBank/DDBJ databases">
        <title>Genome analysis and identification of Salinococcus sp. Bachu38 nov., a PGPR from the rhizosphere of Tamarix.</title>
        <authorList>
            <person name="Liang Z."/>
            <person name="Zhang X."/>
            <person name="Jia J."/>
            <person name="Chen X."/>
            <person name="Wang Y."/>
            <person name="Wang Q."/>
            <person name="Wang R."/>
        </authorList>
    </citation>
    <scope>NUCLEOTIDE SEQUENCE [LARGE SCALE GENOMIC DNA]</scope>
    <source>
        <strain evidence="9">Bachu38</strain>
    </source>
</reference>
<organism evidence="8 9">
    <name type="scientific">Salinicoccus bachuensis</name>
    <dbReference type="NCBI Taxonomy" id="3136731"/>
    <lineage>
        <taxon>Bacteria</taxon>
        <taxon>Bacillati</taxon>
        <taxon>Bacillota</taxon>
        <taxon>Bacilli</taxon>
        <taxon>Bacillales</taxon>
        <taxon>Staphylococcaceae</taxon>
        <taxon>Salinicoccus</taxon>
    </lineage>
</organism>
<keyword evidence="9" id="KW-1185">Reference proteome</keyword>
<dbReference type="SUPFAM" id="SSF109998">
    <property type="entry name" value="Triger factor/SurA peptide-binding domain-like"/>
    <property type="match status" value="1"/>
</dbReference>
<dbReference type="Pfam" id="PF13624">
    <property type="entry name" value="SurA_N_3"/>
    <property type="match status" value="1"/>
</dbReference>
<proteinExistence type="predicted"/>
<evidence type="ECO:0000256" key="4">
    <source>
        <dbReference type="ARBA" id="ARBA00023110"/>
    </source>
</evidence>
<name>A0ABZ3CIZ6_9STAP</name>
<keyword evidence="3 7" id="KW-0732">Signal</keyword>
<comment type="catalytic activity">
    <reaction evidence="1">
        <text>[protein]-peptidylproline (omega=180) = [protein]-peptidylproline (omega=0)</text>
        <dbReference type="Rhea" id="RHEA:16237"/>
        <dbReference type="Rhea" id="RHEA-COMP:10747"/>
        <dbReference type="Rhea" id="RHEA-COMP:10748"/>
        <dbReference type="ChEBI" id="CHEBI:83833"/>
        <dbReference type="ChEBI" id="CHEBI:83834"/>
        <dbReference type="EC" id="5.2.1.8"/>
    </reaction>
</comment>
<protein>
    <recommendedName>
        <fullName evidence="2">peptidylprolyl isomerase</fullName>
        <ecNumber evidence="2">5.2.1.8</ecNumber>
    </recommendedName>
</protein>
<dbReference type="Gene3D" id="1.10.4030.10">
    <property type="entry name" value="Porin chaperone SurA, peptide-binding domain"/>
    <property type="match status" value="1"/>
</dbReference>
<evidence type="ECO:0000256" key="6">
    <source>
        <dbReference type="SAM" id="MobiDB-lite"/>
    </source>
</evidence>
<keyword evidence="4" id="KW-0697">Rotamase</keyword>
<dbReference type="PANTHER" id="PTHR47245">
    <property type="entry name" value="PEPTIDYLPROLYL ISOMERASE"/>
    <property type="match status" value="1"/>
</dbReference>
<keyword evidence="5" id="KW-0413">Isomerase</keyword>
<evidence type="ECO:0000256" key="7">
    <source>
        <dbReference type="SAM" id="SignalP"/>
    </source>
</evidence>